<evidence type="ECO:0000313" key="2">
    <source>
        <dbReference type="EMBL" id="KAE9124238.1"/>
    </source>
</evidence>
<evidence type="ECO:0000313" key="1">
    <source>
        <dbReference type="EMBL" id="KAE8942933.1"/>
    </source>
</evidence>
<dbReference type="EMBL" id="QXGF01000280">
    <property type="protein sequence ID" value="KAE8942933.1"/>
    <property type="molecule type" value="Genomic_DNA"/>
</dbReference>
<proteinExistence type="predicted"/>
<dbReference type="OrthoDB" id="10273813at2759"/>
<dbReference type="EMBL" id="QXGA01000181">
    <property type="protein sequence ID" value="KAE9150613.1"/>
    <property type="molecule type" value="Genomic_DNA"/>
</dbReference>
<gene>
    <name evidence="4" type="ORF">PF005_g6542</name>
    <name evidence="3" type="ORF">PF006_g5016</name>
    <name evidence="2" type="ORF">PF007_g6781</name>
    <name evidence="1" type="ORF">PF009_g7319</name>
</gene>
<dbReference type="Proteomes" id="UP000440732">
    <property type="component" value="Unassembled WGS sequence"/>
</dbReference>
<evidence type="ECO:0000313" key="3">
    <source>
        <dbReference type="EMBL" id="KAE9150613.1"/>
    </source>
</evidence>
<reference evidence="5 6" key="1">
    <citation type="submission" date="2018-08" db="EMBL/GenBank/DDBJ databases">
        <title>Genomic investigation of the strawberry pathogen Phytophthora fragariae indicates pathogenicity is determined by transcriptional variation in three key races.</title>
        <authorList>
            <person name="Adams T.M."/>
            <person name="Armitage A.D."/>
            <person name="Sobczyk M.K."/>
            <person name="Bates H.J."/>
            <person name="Dunwell J.M."/>
            <person name="Nellist C.F."/>
            <person name="Harrison R.J."/>
        </authorList>
    </citation>
    <scope>NUCLEOTIDE SEQUENCE [LARGE SCALE GENOMIC DNA]</scope>
    <source>
        <strain evidence="4 6">NOV-27</strain>
        <strain evidence="3 7">NOV-5</strain>
        <strain evidence="2 8">NOV-71</strain>
        <strain evidence="1 5">NOV-9</strain>
    </source>
</reference>
<evidence type="ECO:0000313" key="8">
    <source>
        <dbReference type="Proteomes" id="UP000441208"/>
    </source>
</evidence>
<comment type="caution">
    <text evidence="1">The sequence shown here is derived from an EMBL/GenBank/DDBJ whole genome shotgun (WGS) entry which is preliminary data.</text>
</comment>
<dbReference type="EMBL" id="QXGB01000246">
    <property type="protein sequence ID" value="KAE9222813.1"/>
    <property type="molecule type" value="Genomic_DNA"/>
</dbReference>
<dbReference type="Proteomes" id="UP000433483">
    <property type="component" value="Unassembled WGS sequence"/>
</dbReference>
<keyword evidence="6" id="KW-1185">Reference proteome</keyword>
<evidence type="ECO:0000313" key="7">
    <source>
        <dbReference type="Proteomes" id="UP000440732"/>
    </source>
</evidence>
<protein>
    <submittedName>
        <fullName evidence="1">Uncharacterized protein</fullName>
    </submittedName>
</protein>
<organism evidence="1 5">
    <name type="scientific">Phytophthora fragariae</name>
    <dbReference type="NCBI Taxonomy" id="53985"/>
    <lineage>
        <taxon>Eukaryota</taxon>
        <taxon>Sar</taxon>
        <taxon>Stramenopiles</taxon>
        <taxon>Oomycota</taxon>
        <taxon>Peronosporomycetes</taxon>
        <taxon>Peronosporales</taxon>
        <taxon>Peronosporaceae</taxon>
        <taxon>Phytophthora</taxon>
    </lineage>
</organism>
<dbReference type="AlphaFoldDB" id="A0A6A3FCS5"/>
<dbReference type="Proteomes" id="UP000429523">
    <property type="component" value="Unassembled WGS sequence"/>
</dbReference>
<accession>A0A6A3FCS5</accession>
<sequence>MVRINSEEVRELDLKGMTVKKHTMWSTGGALVEVPKSDRHFGF</sequence>
<evidence type="ECO:0000313" key="5">
    <source>
        <dbReference type="Proteomes" id="UP000429523"/>
    </source>
</evidence>
<evidence type="ECO:0000313" key="6">
    <source>
        <dbReference type="Proteomes" id="UP000433483"/>
    </source>
</evidence>
<evidence type="ECO:0000313" key="4">
    <source>
        <dbReference type="EMBL" id="KAE9222813.1"/>
    </source>
</evidence>
<dbReference type="EMBL" id="QXFZ01000260">
    <property type="protein sequence ID" value="KAE9124238.1"/>
    <property type="molecule type" value="Genomic_DNA"/>
</dbReference>
<name>A0A6A3FCS5_9STRA</name>
<dbReference type="Proteomes" id="UP000441208">
    <property type="component" value="Unassembled WGS sequence"/>
</dbReference>